<dbReference type="AlphaFoldDB" id="A0A4V4HBC8"/>
<dbReference type="EMBL" id="ML180138">
    <property type="protein sequence ID" value="THU78755.1"/>
    <property type="molecule type" value="Genomic_DNA"/>
</dbReference>
<dbReference type="OrthoDB" id="2635882at2759"/>
<name>A0A4V4HBC8_DENBC</name>
<sequence length="322" mass="35646">MPTQKTHYSDFLLSGFRASHLRTPPAHARSSSLDMSELGSFGAKLRRMSGQFSPGHSKQRSVSTIGFPLSSSSPGPLPEHTKRETPRHRKRNSLLEFPSKLFEKMRDASSSEAPPFEKLANTKKKLRLRQSTPSPDSSGWEAEVWITEGGPYTNSRCSSIRICEEQSNAPSDPFNSSRDSKSVFIDLSDSPIPSIYSHRSRSPSHRSRGSKRDSFLSFSSSTSGRLDVLNPASTHPGRSLRPISVHSNVPSSRPASYPFHRVSMTKYDIEAGLGPGQGFAPPQDGDDALPAPTPISENRGLELIDPTYIDWRQFHIQLLDDE</sequence>
<feature type="region of interest" description="Disordered" evidence="1">
    <location>
        <begin position="49"/>
        <end position="142"/>
    </location>
</feature>
<feature type="compositionally biased region" description="Polar residues" evidence="1">
    <location>
        <begin position="50"/>
        <end position="64"/>
    </location>
</feature>
<feature type="compositionally biased region" description="Low complexity" evidence="1">
    <location>
        <begin position="215"/>
        <end position="227"/>
    </location>
</feature>
<gene>
    <name evidence="2" type="ORF">K435DRAFT_876286</name>
</gene>
<dbReference type="Proteomes" id="UP000297245">
    <property type="component" value="Unassembled WGS sequence"/>
</dbReference>
<evidence type="ECO:0000256" key="1">
    <source>
        <dbReference type="SAM" id="MobiDB-lite"/>
    </source>
</evidence>
<keyword evidence="3" id="KW-1185">Reference proteome</keyword>
<protein>
    <submittedName>
        <fullName evidence="2">Uncharacterized protein</fullName>
    </submittedName>
</protein>
<evidence type="ECO:0000313" key="3">
    <source>
        <dbReference type="Proteomes" id="UP000297245"/>
    </source>
</evidence>
<feature type="region of interest" description="Disordered" evidence="1">
    <location>
        <begin position="194"/>
        <end position="252"/>
    </location>
</feature>
<proteinExistence type="predicted"/>
<organism evidence="2 3">
    <name type="scientific">Dendrothele bispora (strain CBS 962.96)</name>
    <dbReference type="NCBI Taxonomy" id="1314807"/>
    <lineage>
        <taxon>Eukaryota</taxon>
        <taxon>Fungi</taxon>
        <taxon>Dikarya</taxon>
        <taxon>Basidiomycota</taxon>
        <taxon>Agaricomycotina</taxon>
        <taxon>Agaricomycetes</taxon>
        <taxon>Agaricomycetidae</taxon>
        <taxon>Agaricales</taxon>
        <taxon>Agaricales incertae sedis</taxon>
        <taxon>Dendrothele</taxon>
    </lineage>
</organism>
<feature type="compositionally biased region" description="Basic residues" evidence="1">
    <location>
        <begin position="198"/>
        <end position="209"/>
    </location>
</feature>
<reference evidence="2 3" key="1">
    <citation type="journal article" date="2019" name="Nat. Ecol. Evol.">
        <title>Megaphylogeny resolves global patterns of mushroom evolution.</title>
        <authorList>
            <person name="Varga T."/>
            <person name="Krizsan K."/>
            <person name="Foldi C."/>
            <person name="Dima B."/>
            <person name="Sanchez-Garcia M."/>
            <person name="Sanchez-Ramirez S."/>
            <person name="Szollosi G.J."/>
            <person name="Szarkandi J.G."/>
            <person name="Papp V."/>
            <person name="Albert L."/>
            <person name="Andreopoulos W."/>
            <person name="Angelini C."/>
            <person name="Antonin V."/>
            <person name="Barry K.W."/>
            <person name="Bougher N.L."/>
            <person name="Buchanan P."/>
            <person name="Buyck B."/>
            <person name="Bense V."/>
            <person name="Catcheside P."/>
            <person name="Chovatia M."/>
            <person name="Cooper J."/>
            <person name="Damon W."/>
            <person name="Desjardin D."/>
            <person name="Finy P."/>
            <person name="Geml J."/>
            <person name="Haridas S."/>
            <person name="Hughes K."/>
            <person name="Justo A."/>
            <person name="Karasinski D."/>
            <person name="Kautmanova I."/>
            <person name="Kiss B."/>
            <person name="Kocsube S."/>
            <person name="Kotiranta H."/>
            <person name="LaButti K.M."/>
            <person name="Lechner B.E."/>
            <person name="Liimatainen K."/>
            <person name="Lipzen A."/>
            <person name="Lukacs Z."/>
            <person name="Mihaltcheva S."/>
            <person name="Morgado L.N."/>
            <person name="Niskanen T."/>
            <person name="Noordeloos M.E."/>
            <person name="Ohm R.A."/>
            <person name="Ortiz-Santana B."/>
            <person name="Ovrebo C."/>
            <person name="Racz N."/>
            <person name="Riley R."/>
            <person name="Savchenko A."/>
            <person name="Shiryaev A."/>
            <person name="Soop K."/>
            <person name="Spirin V."/>
            <person name="Szebenyi C."/>
            <person name="Tomsovsky M."/>
            <person name="Tulloss R.E."/>
            <person name="Uehling J."/>
            <person name="Grigoriev I.V."/>
            <person name="Vagvolgyi C."/>
            <person name="Papp T."/>
            <person name="Martin F.M."/>
            <person name="Miettinen O."/>
            <person name="Hibbett D.S."/>
            <person name="Nagy L.G."/>
        </authorList>
    </citation>
    <scope>NUCLEOTIDE SEQUENCE [LARGE SCALE GENOMIC DNA]</scope>
    <source>
        <strain evidence="2 3">CBS 962.96</strain>
    </source>
</reference>
<evidence type="ECO:0000313" key="2">
    <source>
        <dbReference type="EMBL" id="THU78755.1"/>
    </source>
</evidence>
<accession>A0A4V4HBC8</accession>